<evidence type="ECO:0000259" key="15">
    <source>
        <dbReference type="PROSITE" id="PS51918"/>
    </source>
</evidence>
<dbReference type="PROSITE" id="PS01305">
    <property type="entry name" value="MOAA_NIFB_PQQE"/>
    <property type="match status" value="1"/>
</dbReference>
<evidence type="ECO:0000256" key="7">
    <source>
        <dbReference type="ARBA" id="ARBA00022691"/>
    </source>
</evidence>
<keyword evidence="7" id="KW-0949">S-adenosyl-L-methionine</keyword>
<evidence type="ECO:0000256" key="6">
    <source>
        <dbReference type="ARBA" id="ARBA00022485"/>
    </source>
</evidence>
<dbReference type="InterPro" id="IPR013785">
    <property type="entry name" value="Aldolase_TIM"/>
</dbReference>
<keyword evidence="17" id="KW-1185">Reference proteome</keyword>
<comment type="pathway">
    <text evidence="3">Cofactor biosynthesis; Fe-Mo cofactor biosynthesis.</text>
</comment>
<dbReference type="PROSITE" id="PS51918">
    <property type="entry name" value="RADICAL_SAM"/>
    <property type="match status" value="1"/>
</dbReference>
<dbReference type="AlphaFoldDB" id="A0A1M4XHI9"/>
<reference evidence="17" key="1">
    <citation type="submission" date="2016-11" db="EMBL/GenBank/DDBJ databases">
        <authorList>
            <person name="Varghese N."/>
            <person name="Submissions S."/>
        </authorList>
    </citation>
    <scope>NUCLEOTIDE SEQUENCE [LARGE SCALE GENOMIC DNA]</scope>
    <source>
        <strain evidence="17">DSM 12395</strain>
    </source>
</reference>
<keyword evidence="11" id="KW-0535">Nitrogen fixation</keyword>
<dbReference type="InterPro" id="IPR006638">
    <property type="entry name" value="Elp3/MiaA/NifB-like_rSAM"/>
</dbReference>
<evidence type="ECO:0000256" key="10">
    <source>
        <dbReference type="ARBA" id="ARBA00023014"/>
    </source>
</evidence>
<dbReference type="InterPro" id="IPR007197">
    <property type="entry name" value="rSAM"/>
</dbReference>
<keyword evidence="8" id="KW-0479">Metal-binding</keyword>
<evidence type="ECO:0000256" key="13">
    <source>
        <dbReference type="ARBA" id="ARBA00030926"/>
    </source>
</evidence>
<dbReference type="GO" id="GO:0016829">
    <property type="term" value="F:lyase activity"/>
    <property type="evidence" value="ECO:0007669"/>
    <property type="project" value="UniProtKB-KW"/>
</dbReference>
<comment type="function">
    <text evidence="2">Involved in the biosynthesis of the iron-molybdenum cofactor (FeMo-co or M-cluster) found in the dinitrogenase enzyme of the nitrogenase complex in nitrogen-fixing microorganisms. NifB catalyzes the crucial step of radical SAM-dependent carbide insertion that occurs concomitant with the insertion of a 9th sulfur and the rearrangement/coupling of two [4Fe-4S] clusters into a [8Fe-9S-C] cluster, the precursor to the M-cluster.</text>
</comment>
<dbReference type="GO" id="GO:0046872">
    <property type="term" value="F:metal ion binding"/>
    <property type="evidence" value="ECO:0007669"/>
    <property type="project" value="UniProtKB-KW"/>
</dbReference>
<accession>A0A1M4XHI9</accession>
<dbReference type="RefSeq" id="WP_084127666.1">
    <property type="nucleotide sequence ID" value="NZ_FQUY01000008.1"/>
</dbReference>
<dbReference type="Pfam" id="PF04055">
    <property type="entry name" value="Radical_SAM"/>
    <property type="match status" value="1"/>
</dbReference>
<protein>
    <recommendedName>
        <fullName evidence="5">FeMo cofactor biosynthesis protein NifB</fullName>
    </recommendedName>
    <alternativeName>
        <fullName evidence="14">Nitrogenase cofactor maturase NifB</fullName>
    </alternativeName>
    <alternativeName>
        <fullName evidence="13">Radical SAM assemblase NifB</fullName>
    </alternativeName>
</protein>
<keyword evidence="9" id="KW-0408">Iron</keyword>
<dbReference type="Gene3D" id="3.20.20.70">
    <property type="entry name" value="Aldolase class I"/>
    <property type="match status" value="1"/>
</dbReference>
<gene>
    <name evidence="16" type="ORF">SAMN02745133_01457</name>
</gene>
<organism evidence="16 17">
    <name type="scientific">Desulforamulus putei DSM 12395</name>
    <dbReference type="NCBI Taxonomy" id="1121429"/>
    <lineage>
        <taxon>Bacteria</taxon>
        <taxon>Bacillati</taxon>
        <taxon>Bacillota</taxon>
        <taxon>Clostridia</taxon>
        <taxon>Eubacteriales</taxon>
        <taxon>Peptococcaceae</taxon>
        <taxon>Desulforamulus</taxon>
    </lineage>
</organism>
<dbReference type="SFLD" id="SFLDG01067">
    <property type="entry name" value="SPASM/twitch_domain_containing"/>
    <property type="match status" value="1"/>
</dbReference>
<feature type="domain" description="Radical SAM core" evidence="15">
    <location>
        <begin position="33"/>
        <end position="275"/>
    </location>
</feature>
<comment type="cofactor">
    <cofactor evidence="1">
        <name>[4Fe-4S] cluster</name>
        <dbReference type="ChEBI" id="CHEBI:49883"/>
    </cofactor>
</comment>
<evidence type="ECO:0000313" key="16">
    <source>
        <dbReference type="EMBL" id="SHE92975.1"/>
    </source>
</evidence>
<evidence type="ECO:0000256" key="11">
    <source>
        <dbReference type="ARBA" id="ARBA00023231"/>
    </source>
</evidence>
<evidence type="ECO:0000256" key="2">
    <source>
        <dbReference type="ARBA" id="ARBA00003522"/>
    </source>
</evidence>
<proteinExistence type="inferred from homology"/>
<evidence type="ECO:0000256" key="8">
    <source>
        <dbReference type="ARBA" id="ARBA00022723"/>
    </source>
</evidence>
<keyword evidence="10" id="KW-0411">Iron-sulfur</keyword>
<keyword evidence="6" id="KW-0004">4Fe-4S</keyword>
<dbReference type="GO" id="GO:0032324">
    <property type="term" value="P:molybdopterin cofactor biosynthetic process"/>
    <property type="evidence" value="ECO:0007669"/>
    <property type="project" value="UniProtKB-ARBA"/>
</dbReference>
<dbReference type="SMART" id="SM00729">
    <property type="entry name" value="Elp3"/>
    <property type="match status" value="1"/>
</dbReference>
<dbReference type="InterPro" id="IPR005980">
    <property type="entry name" value="Nase_CF_NifB"/>
</dbReference>
<dbReference type="CDD" id="cd01335">
    <property type="entry name" value="Radical_SAM"/>
    <property type="match status" value="1"/>
</dbReference>
<dbReference type="Proteomes" id="UP000184148">
    <property type="component" value="Unassembled WGS sequence"/>
</dbReference>
<dbReference type="GO" id="GO:0051539">
    <property type="term" value="F:4 iron, 4 sulfur cluster binding"/>
    <property type="evidence" value="ECO:0007669"/>
    <property type="project" value="UniProtKB-KW"/>
</dbReference>
<dbReference type="PANTHER" id="PTHR43787">
    <property type="entry name" value="FEMO COFACTOR BIOSYNTHESIS PROTEIN NIFB-RELATED"/>
    <property type="match status" value="1"/>
</dbReference>
<dbReference type="InterPro" id="IPR058240">
    <property type="entry name" value="rSAM_sf"/>
</dbReference>
<evidence type="ECO:0000256" key="5">
    <source>
        <dbReference type="ARBA" id="ARBA00021702"/>
    </source>
</evidence>
<evidence type="ECO:0000313" key="17">
    <source>
        <dbReference type="Proteomes" id="UP000184148"/>
    </source>
</evidence>
<dbReference type="OrthoDB" id="9764725at2"/>
<evidence type="ECO:0000256" key="3">
    <source>
        <dbReference type="ARBA" id="ARBA00005155"/>
    </source>
</evidence>
<evidence type="ECO:0000256" key="14">
    <source>
        <dbReference type="ARBA" id="ARBA00032102"/>
    </source>
</evidence>
<name>A0A1M4XHI9_9FIRM</name>
<evidence type="ECO:0000256" key="4">
    <source>
        <dbReference type="ARBA" id="ARBA00006804"/>
    </source>
</evidence>
<dbReference type="SFLD" id="SFLDG01068">
    <property type="entry name" value="FeMo_cofactor_biosynthesis_pro"/>
    <property type="match status" value="1"/>
</dbReference>
<evidence type="ECO:0000256" key="12">
    <source>
        <dbReference type="ARBA" id="ARBA00023239"/>
    </source>
</evidence>
<dbReference type="SFLD" id="SFLDF00281">
    <property type="entry name" value="FeMo_cofactor_biosynthesis_pro"/>
    <property type="match status" value="1"/>
</dbReference>
<dbReference type="SUPFAM" id="SSF102114">
    <property type="entry name" value="Radical SAM enzymes"/>
    <property type="match status" value="1"/>
</dbReference>
<dbReference type="PANTHER" id="PTHR43787:SF13">
    <property type="entry name" value="FEMO COFACTOR BIOSYNTHESIS PROTEIN NIFB"/>
    <property type="match status" value="1"/>
</dbReference>
<evidence type="ECO:0000256" key="9">
    <source>
        <dbReference type="ARBA" id="ARBA00023004"/>
    </source>
</evidence>
<dbReference type="NCBIfam" id="TIGR01290">
    <property type="entry name" value="nifB"/>
    <property type="match status" value="1"/>
</dbReference>
<evidence type="ECO:0000256" key="1">
    <source>
        <dbReference type="ARBA" id="ARBA00001966"/>
    </source>
</evidence>
<dbReference type="SFLD" id="SFLDS00029">
    <property type="entry name" value="Radical_SAM"/>
    <property type="match status" value="1"/>
</dbReference>
<dbReference type="InterPro" id="IPR000385">
    <property type="entry name" value="MoaA_NifB_PqqE_Fe-S-bd_CS"/>
</dbReference>
<dbReference type="EMBL" id="FQUY01000008">
    <property type="protein sequence ID" value="SHE92975.1"/>
    <property type="molecule type" value="Genomic_DNA"/>
</dbReference>
<keyword evidence="12" id="KW-0456">Lyase</keyword>
<dbReference type="STRING" id="1121429.SAMN02745133_01457"/>
<comment type="similarity">
    <text evidence="4">Belongs to the radical SAM superfamily. NifB family.</text>
</comment>
<dbReference type="UniPathway" id="UPA00782"/>
<sequence length="315" mass="35353">MTCLCNKNPVICQTAGDPLEQTRRHPCYSREAHHQYARMHLPVAPQCNISCNYCNRKYDCVNESRPGVTSEILTPVLAEQKFVVVKEKIPNLSVVGIAGPGDALANWDNTREAIERIKQSNPEMIFCLSTNGLLLPHYAPEIVELGIKHVTVTMNTLDPATGAKIYRHVYYRGEKYAGVEGARILLENQLTGIRYLAQRGVLVKVNIVMIKGINDREIPSVVKRAKQLGAFMSNIMPLIPAEGSDFAHLPPTGLQELNQMRDLCQIDLQQMRHCKQCRADAIGLLDEDRSREFYTGQSVQPPTQNSMAMVKRLEI</sequence>